<dbReference type="SUPFAM" id="SSF55874">
    <property type="entry name" value="ATPase domain of HSP90 chaperone/DNA topoisomerase II/histidine kinase"/>
    <property type="match status" value="1"/>
</dbReference>
<dbReference type="Gene3D" id="3.40.50.2300">
    <property type="match status" value="1"/>
</dbReference>
<feature type="domain" description="Histidine kinase" evidence="24">
    <location>
        <begin position="641"/>
        <end position="873"/>
    </location>
</feature>
<dbReference type="Pfam" id="PF00512">
    <property type="entry name" value="HisKA"/>
    <property type="match status" value="1"/>
</dbReference>
<keyword evidence="6 20" id="KW-0597">Phosphoprotein</keyword>
<dbReference type="EMBL" id="CADIKM010000014">
    <property type="protein sequence ID" value="CAB3791467.1"/>
    <property type="molecule type" value="Genomic_DNA"/>
</dbReference>
<dbReference type="InterPro" id="IPR001789">
    <property type="entry name" value="Sig_transdc_resp-reg_receiver"/>
</dbReference>
<dbReference type="InterPro" id="IPR004358">
    <property type="entry name" value="Sig_transdc_His_kin-like_C"/>
</dbReference>
<dbReference type="RefSeq" id="WP_175105699.1">
    <property type="nucleotide sequence ID" value="NZ_CADIKM010000014.1"/>
</dbReference>
<evidence type="ECO:0000256" key="19">
    <source>
        <dbReference type="PROSITE-ProRule" id="PRU00110"/>
    </source>
</evidence>
<keyword evidence="21" id="KW-0175">Coiled coil</keyword>
<dbReference type="SUPFAM" id="SSF53850">
    <property type="entry name" value="Periplasmic binding protein-like II"/>
    <property type="match status" value="2"/>
</dbReference>
<evidence type="ECO:0000256" key="4">
    <source>
        <dbReference type="ARBA" id="ARBA00022475"/>
    </source>
</evidence>
<dbReference type="PANTHER" id="PTHR43047">
    <property type="entry name" value="TWO-COMPONENT HISTIDINE PROTEIN KINASE"/>
    <property type="match status" value="1"/>
</dbReference>
<name>A0A6S7B8A3_9BURK</name>
<dbReference type="SMART" id="SM00387">
    <property type="entry name" value="HATPase_c"/>
    <property type="match status" value="1"/>
</dbReference>
<keyword evidence="4" id="KW-1003">Cell membrane</keyword>
<dbReference type="FunFam" id="3.30.565.10:FF:000010">
    <property type="entry name" value="Sensor histidine kinase RcsC"/>
    <property type="match status" value="1"/>
</dbReference>
<keyword evidence="15" id="KW-0843">Virulence</keyword>
<dbReference type="InterPro" id="IPR036641">
    <property type="entry name" value="HPT_dom_sf"/>
</dbReference>
<keyword evidence="14" id="KW-0902">Two-component regulatory system</keyword>
<dbReference type="Pfam" id="PF00072">
    <property type="entry name" value="Response_reg"/>
    <property type="match status" value="1"/>
</dbReference>
<dbReference type="GO" id="GO:0005524">
    <property type="term" value="F:ATP binding"/>
    <property type="evidence" value="ECO:0007669"/>
    <property type="project" value="UniProtKB-KW"/>
</dbReference>
<evidence type="ECO:0000256" key="7">
    <source>
        <dbReference type="ARBA" id="ARBA00022679"/>
    </source>
</evidence>
<evidence type="ECO:0000256" key="11">
    <source>
        <dbReference type="ARBA" id="ARBA00022777"/>
    </source>
</evidence>
<dbReference type="CDD" id="cd13705">
    <property type="entry name" value="PBP2_BvgS_D1"/>
    <property type="match status" value="1"/>
</dbReference>
<dbReference type="PRINTS" id="PR00344">
    <property type="entry name" value="BCTRLSENSOR"/>
</dbReference>
<dbReference type="Gene3D" id="1.10.287.130">
    <property type="match status" value="1"/>
</dbReference>
<feature type="domain" description="Response regulatory" evidence="25">
    <location>
        <begin position="908"/>
        <end position="1038"/>
    </location>
</feature>
<evidence type="ECO:0000259" key="26">
    <source>
        <dbReference type="PROSITE" id="PS50894"/>
    </source>
</evidence>
<evidence type="ECO:0000256" key="23">
    <source>
        <dbReference type="SAM" id="SignalP"/>
    </source>
</evidence>
<dbReference type="PROSITE" id="PS50110">
    <property type="entry name" value="RESPONSE_REGULATORY"/>
    <property type="match status" value="1"/>
</dbReference>
<evidence type="ECO:0000259" key="25">
    <source>
        <dbReference type="PROSITE" id="PS50110"/>
    </source>
</evidence>
<evidence type="ECO:0000256" key="16">
    <source>
        <dbReference type="ARBA" id="ARBA00023136"/>
    </source>
</evidence>
<dbReference type="InterPro" id="IPR036097">
    <property type="entry name" value="HisK_dim/P_sf"/>
</dbReference>
<dbReference type="SMART" id="SM00062">
    <property type="entry name" value="PBPb"/>
    <property type="match status" value="2"/>
</dbReference>
<dbReference type="Gene3D" id="3.30.565.10">
    <property type="entry name" value="Histidine kinase-like ATPase, C-terminal domain"/>
    <property type="match status" value="1"/>
</dbReference>
<feature type="chain" id="PRO_5028959641" description="Virulence sensor protein BvgS" evidence="23">
    <location>
        <begin position="27"/>
        <end position="1136"/>
    </location>
</feature>
<dbReference type="GO" id="GO:0005886">
    <property type="term" value="C:plasma membrane"/>
    <property type="evidence" value="ECO:0007669"/>
    <property type="project" value="UniProtKB-SubCell"/>
</dbReference>
<dbReference type="SUPFAM" id="SSF47226">
    <property type="entry name" value="Histidine-containing phosphotransfer domain, HPT domain"/>
    <property type="match status" value="1"/>
</dbReference>
<evidence type="ECO:0000256" key="10">
    <source>
        <dbReference type="ARBA" id="ARBA00022741"/>
    </source>
</evidence>
<dbReference type="Pfam" id="PF02518">
    <property type="entry name" value="HATPase_c"/>
    <property type="match status" value="1"/>
</dbReference>
<dbReference type="SMART" id="SM00388">
    <property type="entry name" value="HisKA"/>
    <property type="match status" value="1"/>
</dbReference>
<dbReference type="EC" id="2.7.13.3" evidence="3"/>
<evidence type="ECO:0000256" key="9">
    <source>
        <dbReference type="ARBA" id="ARBA00022729"/>
    </source>
</evidence>
<feature type="transmembrane region" description="Helical" evidence="22">
    <location>
        <begin position="579"/>
        <end position="598"/>
    </location>
</feature>
<keyword evidence="9 23" id="KW-0732">Signal</keyword>
<keyword evidence="12" id="KW-0067">ATP-binding</keyword>
<feature type="domain" description="HPt" evidence="26">
    <location>
        <begin position="1062"/>
        <end position="1136"/>
    </location>
</feature>
<evidence type="ECO:0000256" key="5">
    <source>
        <dbReference type="ARBA" id="ARBA00022519"/>
    </source>
</evidence>
<dbReference type="GO" id="GO:0009927">
    <property type="term" value="F:histidine phosphotransfer kinase activity"/>
    <property type="evidence" value="ECO:0007669"/>
    <property type="project" value="TreeGrafter"/>
</dbReference>
<comment type="subcellular location">
    <subcellularLocation>
        <location evidence="2">Cell inner membrane</location>
        <topology evidence="2">Multi-pass membrane protein</topology>
    </subcellularLocation>
</comment>
<dbReference type="CDD" id="cd13707">
    <property type="entry name" value="PBP2_BvgS_D2"/>
    <property type="match status" value="1"/>
</dbReference>
<dbReference type="Gene3D" id="3.40.190.10">
    <property type="entry name" value="Periplasmic binding protein-like II"/>
    <property type="match status" value="4"/>
</dbReference>
<evidence type="ECO:0000256" key="22">
    <source>
        <dbReference type="SAM" id="Phobius"/>
    </source>
</evidence>
<evidence type="ECO:0000256" key="18">
    <source>
        <dbReference type="ARBA" id="ARBA00070152"/>
    </source>
</evidence>
<dbReference type="Pfam" id="PF00497">
    <property type="entry name" value="SBP_bac_3"/>
    <property type="match status" value="2"/>
</dbReference>
<dbReference type="CDD" id="cd00082">
    <property type="entry name" value="HisKA"/>
    <property type="match status" value="1"/>
</dbReference>
<feature type="modified residue" description="Phosphohistidine" evidence="19">
    <location>
        <position position="1101"/>
    </location>
</feature>
<dbReference type="InterPro" id="IPR005467">
    <property type="entry name" value="His_kinase_dom"/>
</dbReference>
<sequence length="1136" mass="122128">MRHLAAKSFCLTWVVCAGLTSTVVLADRLPANPESRWSSDMASASLPTGVSGQVRAAAHVTMTDPGAAGPSAGPVSSDWRQQLALPVLPLDVEEQALMDRHGGRLVIGIAPNVSPPLDIMGLRRSVYGMSVDFAEAVGTAIGATIEWHAFDDRASMLAALRNNEIDIATSSTRADGDAFLRTRSYVANQLALIERHSDGSFQVAAGGRLAYVAGDTPEADVAAAYPGRTMLAYPRVFDALKAVSFGEADAFVGNLLVSSYVIDQLQLRNLAPSGYAPFEEGGFNFAVRPGELTLVTLLNRALQSLPTSFATGVRSRWSRMDGALSFVRPLELTNVEQQWISTHPVVRFSSLDDLAPFAFVDARGEPAGISIDVLEAISRQTGIKFEGMLRSSVSAVAEDLRGERALLTPTMVDAPDFRQSLTTSVTYMSSLWVIVTRASASPLRDVDALANKRVALLADSAMWSELSRAQLQIGLTPAASVLDAFDAVRDGHADATVMPIEVAYYAIGQYPNDTLAITGTVGGTPFPVNVGVRADQTALASIIDKAIAHIPPGEIDAIRRRWLLVANPEPVWQRLRPRIVFASVVAAFGALFLLAWAISMRVQIRRRVAAEQQLVEREDALRIARDEAESANRATSAFLATMSHEIRTPMNAILGMLELQLEEAGSDARRSDTLSVMQQAARDLLALIDNVLDVSKMEAAKLELSPQPLELCHWFDGLARLYHNIAAQKGIGFSLVRLGEGEREAWVMADPVRLRQVVANLLSNAVKFTSTGGVQLEYAIKRDGEGTMEAVWPECLRIELGVVDSGVGIALADQALLFEPFSQVGESQRGQYGGTGLGLSICKRLVGLMNGTIQLASTLGKGTRVSVVLDLPAVPAATAHYFNMQPRGAPGGETAPASSRRARLQGLRVLVVDDHPANRLVMRQQLESLGCRVVLADDGNQAIVRWLSEPFDAVLTDCSMPVMSGESLAAAIREHEAKQQQAQEPATAARHRTRCLILGATANAQPEARRQAIAAGMDECLIKPVGLEALARALGGVVPAMQALSPTAASVSTIDTAKLERFGEQRDEVLKSLRDTNRDDLLAARKAFSQNDLMALASLAHRIKGAVRLVGGRMLVDACIDLEAACIAEDRENHIR</sequence>
<dbReference type="PROSITE" id="PS50109">
    <property type="entry name" value="HIS_KIN"/>
    <property type="match status" value="1"/>
</dbReference>
<feature type="coiled-coil region" evidence="21">
    <location>
        <begin position="607"/>
        <end position="634"/>
    </location>
</feature>
<keyword evidence="8 22" id="KW-0812">Transmembrane</keyword>
<evidence type="ECO:0000256" key="13">
    <source>
        <dbReference type="ARBA" id="ARBA00022989"/>
    </source>
</evidence>
<accession>A0A6S7B8A3</accession>
<evidence type="ECO:0000256" key="17">
    <source>
        <dbReference type="ARBA" id="ARBA00058004"/>
    </source>
</evidence>
<evidence type="ECO:0000256" key="6">
    <source>
        <dbReference type="ARBA" id="ARBA00022553"/>
    </source>
</evidence>
<dbReference type="AlphaFoldDB" id="A0A6S7B8A3"/>
<evidence type="ECO:0000256" key="3">
    <source>
        <dbReference type="ARBA" id="ARBA00012438"/>
    </source>
</evidence>
<evidence type="ECO:0000313" key="28">
    <source>
        <dbReference type="Proteomes" id="UP000494115"/>
    </source>
</evidence>
<dbReference type="InterPro" id="IPR001638">
    <property type="entry name" value="Solute-binding_3/MltF_N"/>
</dbReference>
<dbReference type="InterPro" id="IPR049870">
    <property type="entry name" value="BvgS-like_periplasmic1"/>
</dbReference>
<keyword evidence="11 27" id="KW-0418">Kinase</keyword>
<feature type="modified residue" description="4-aspartylphosphate" evidence="20">
    <location>
        <position position="957"/>
    </location>
</feature>
<dbReference type="InterPro" id="IPR011006">
    <property type="entry name" value="CheY-like_superfamily"/>
</dbReference>
<comment type="function">
    <text evidence="17">Member of the two-component regulatory system BvgS/BvgA. Phosphorylates BvgA via a four-step phosphorelay in response to environmental signals.</text>
</comment>
<keyword evidence="13 22" id="KW-1133">Transmembrane helix</keyword>
<reference evidence="27 28" key="1">
    <citation type="submission" date="2020-04" db="EMBL/GenBank/DDBJ databases">
        <authorList>
            <person name="De Canck E."/>
        </authorList>
    </citation>
    <scope>NUCLEOTIDE SEQUENCE [LARGE SCALE GENOMIC DNA]</scope>
    <source>
        <strain evidence="27 28">LMG 28138</strain>
    </source>
</reference>
<evidence type="ECO:0000313" key="27">
    <source>
        <dbReference type="EMBL" id="CAB3791467.1"/>
    </source>
</evidence>
<dbReference type="InterPro" id="IPR003594">
    <property type="entry name" value="HATPase_dom"/>
</dbReference>
<dbReference type="SUPFAM" id="SSF47384">
    <property type="entry name" value="Homodimeric domain of signal transducing histidine kinase"/>
    <property type="match status" value="1"/>
</dbReference>
<dbReference type="Proteomes" id="UP000494115">
    <property type="component" value="Unassembled WGS sequence"/>
</dbReference>
<dbReference type="CDD" id="cd16922">
    <property type="entry name" value="HATPase_EvgS-ArcB-TorS-like"/>
    <property type="match status" value="1"/>
</dbReference>
<evidence type="ECO:0000256" key="21">
    <source>
        <dbReference type="SAM" id="Coils"/>
    </source>
</evidence>
<dbReference type="PANTHER" id="PTHR43047:SF72">
    <property type="entry name" value="OSMOSENSING HISTIDINE PROTEIN KINASE SLN1"/>
    <property type="match status" value="1"/>
</dbReference>
<keyword evidence="10" id="KW-0547">Nucleotide-binding</keyword>
<protein>
    <recommendedName>
        <fullName evidence="18">Virulence sensor protein BvgS</fullName>
        <ecNumber evidence="3">2.7.13.3</ecNumber>
    </recommendedName>
</protein>
<evidence type="ECO:0000256" key="12">
    <source>
        <dbReference type="ARBA" id="ARBA00022840"/>
    </source>
</evidence>
<dbReference type="InterPro" id="IPR008207">
    <property type="entry name" value="Sig_transdc_His_kin_Hpt_dom"/>
</dbReference>
<dbReference type="GO" id="GO:0000155">
    <property type="term" value="F:phosphorelay sensor kinase activity"/>
    <property type="evidence" value="ECO:0007669"/>
    <property type="project" value="InterPro"/>
</dbReference>
<dbReference type="CDD" id="cd17546">
    <property type="entry name" value="REC_hyHK_CKI1_RcsC-like"/>
    <property type="match status" value="1"/>
</dbReference>
<keyword evidence="5" id="KW-0997">Cell inner membrane</keyword>
<dbReference type="Pfam" id="PF01627">
    <property type="entry name" value="Hpt"/>
    <property type="match status" value="1"/>
</dbReference>
<organism evidence="27 28">
    <name type="scientific">Pararobbsia alpina</name>
    <dbReference type="NCBI Taxonomy" id="621374"/>
    <lineage>
        <taxon>Bacteria</taxon>
        <taxon>Pseudomonadati</taxon>
        <taxon>Pseudomonadota</taxon>
        <taxon>Betaproteobacteria</taxon>
        <taxon>Burkholderiales</taxon>
        <taxon>Burkholderiaceae</taxon>
        <taxon>Pararobbsia</taxon>
    </lineage>
</organism>
<comment type="catalytic activity">
    <reaction evidence="1">
        <text>ATP + protein L-histidine = ADP + protein N-phospho-L-histidine.</text>
        <dbReference type="EC" id="2.7.13.3"/>
    </reaction>
</comment>
<dbReference type="InterPro" id="IPR049871">
    <property type="entry name" value="BvgS-like_periplasmic2"/>
</dbReference>
<evidence type="ECO:0000256" key="8">
    <source>
        <dbReference type="ARBA" id="ARBA00022692"/>
    </source>
</evidence>
<evidence type="ECO:0000256" key="15">
    <source>
        <dbReference type="ARBA" id="ARBA00023026"/>
    </source>
</evidence>
<evidence type="ECO:0000256" key="1">
    <source>
        <dbReference type="ARBA" id="ARBA00000085"/>
    </source>
</evidence>
<evidence type="ECO:0000259" key="24">
    <source>
        <dbReference type="PROSITE" id="PS50109"/>
    </source>
</evidence>
<feature type="signal peptide" evidence="23">
    <location>
        <begin position="1"/>
        <end position="26"/>
    </location>
</feature>
<dbReference type="InterPro" id="IPR036890">
    <property type="entry name" value="HATPase_C_sf"/>
</dbReference>
<dbReference type="InterPro" id="IPR003661">
    <property type="entry name" value="HisK_dim/P_dom"/>
</dbReference>
<evidence type="ECO:0000256" key="14">
    <source>
        <dbReference type="ARBA" id="ARBA00023012"/>
    </source>
</evidence>
<dbReference type="PROSITE" id="PS50894">
    <property type="entry name" value="HPT"/>
    <property type="match status" value="1"/>
</dbReference>
<keyword evidence="28" id="KW-1185">Reference proteome</keyword>
<evidence type="ECO:0000256" key="2">
    <source>
        <dbReference type="ARBA" id="ARBA00004429"/>
    </source>
</evidence>
<dbReference type="SMART" id="SM00448">
    <property type="entry name" value="REC"/>
    <property type="match status" value="1"/>
</dbReference>
<evidence type="ECO:0000256" key="20">
    <source>
        <dbReference type="PROSITE-ProRule" id="PRU00169"/>
    </source>
</evidence>
<keyword evidence="16 22" id="KW-0472">Membrane</keyword>
<dbReference type="SUPFAM" id="SSF52172">
    <property type="entry name" value="CheY-like"/>
    <property type="match status" value="1"/>
</dbReference>
<gene>
    <name evidence="27" type="primary">rcsC_13</name>
    <name evidence="27" type="ORF">LMG28138_03161</name>
</gene>
<keyword evidence="7 27" id="KW-0808">Transferase</keyword>
<dbReference type="Gene3D" id="1.20.120.160">
    <property type="entry name" value="HPT domain"/>
    <property type="match status" value="1"/>
</dbReference>
<proteinExistence type="predicted"/>